<accession>A0AAJ0LWQ3</accession>
<reference evidence="2" key="1">
    <citation type="submission" date="2023-04" db="EMBL/GenBank/DDBJ databases">
        <title>Black Yeasts Isolated from many extreme environments.</title>
        <authorList>
            <person name="Coleine C."/>
            <person name="Stajich J.E."/>
            <person name="Selbmann L."/>
        </authorList>
    </citation>
    <scope>NUCLEOTIDE SEQUENCE</scope>
    <source>
        <strain evidence="2">CCFEE 5312</strain>
    </source>
</reference>
<dbReference type="InterPro" id="IPR029058">
    <property type="entry name" value="AB_hydrolase_fold"/>
</dbReference>
<gene>
    <name evidence="2" type="ORF">LTR09_001252</name>
</gene>
<dbReference type="GO" id="GO:0016787">
    <property type="term" value="F:hydrolase activity"/>
    <property type="evidence" value="ECO:0007669"/>
    <property type="project" value="InterPro"/>
</dbReference>
<organism evidence="2 3">
    <name type="scientific">Extremus antarcticus</name>
    <dbReference type="NCBI Taxonomy" id="702011"/>
    <lineage>
        <taxon>Eukaryota</taxon>
        <taxon>Fungi</taxon>
        <taxon>Dikarya</taxon>
        <taxon>Ascomycota</taxon>
        <taxon>Pezizomycotina</taxon>
        <taxon>Dothideomycetes</taxon>
        <taxon>Dothideomycetidae</taxon>
        <taxon>Mycosphaerellales</taxon>
        <taxon>Extremaceae</taxon>
        <taxon>Extremus</taxon>
    </lineage>
</organism>
<dbReference type="InterPro" id="IPR002925">
    <property type="entry name" value="Dienelactn_hydro"/>
</dbReference>
<protein>
    <recommendedName>
        <fullName evidence="1">Dienelactone hydrolase domain-containing protein</fullName>
    </recommendedName>
</protein>
<dbReference type="PANTHER" id="PTHR17630">
    <property type="entry name" value="DIENELACTONE HYDROLASE"/>
    <property type="match status" value="1"/>
</dbReference>
<keyword evidence="3" id="KW-1185">Reference proteome</keyword>
<evidence type="ECO:0000313" key="3">
    <source>
        <dbReference type="Proteomes" id="UP001271007"/>
    </source>
</evidence>
<sequence length="259" mass="28357">MASHPPGQCCTVGVKHEGEAKGKIEKVGGISSYVVYPKDKQTANTILILTDVIGHEFINAQLIADQFAANGYFVVMPDLFEGDPIPLNRPADFDIMKWLQTSGPEGKGHGPGQVDPIVTAVLKDLRSTHGSKTIGSVGYCFGAKYVARFSAEGKGIDVGCMAHPSFVDADEVKKMRAPLSIAAAETDQIFPAEKRRETEDILKEHDIPYQLCLYSDVEHGFAVKADLSNKRQKFAKEAAFLQHVQWFDEYVKGKRDSAA</sequence>
<dbReference type="SUPFAM" id="SSF53474">
    <property type="entry name" value="alpha/beta-Hydrolases"/>
    <property type="match status" value="1"/>
</dbReference>
<dbReference type="Proteomes" id="UP001271007">
    <property type="component" value="Unassembled WGS sequence"/>
</dbReference>
<dbReference type="EMBL" id="JAWDJX010000002">
    <property type="protein sequence ID" value="KAK3058174.1"/>
    <property type="molecule type" value="Genomic_DNA"/>
</dbReference>
<proteinExistence type="predicted"/>
<dbReference type="PANTHER" id="PTHR17630:SF44">
    <property type="entry name" value="PROTEIN AIM2"/>
    <property type="match status" value="1"/>
</dbReference>
<comment type="caution">
    <text evidence="2">The sequence shown here is derived from an EMBL/GenBank/DDBJ whole genome shotgun (WGS) entry which is preliminary data.</text>
</comment>
<evidence type="ECO:0000259" key="1">
    <source>
        <dbReference type="Pfam" id="PF01738"/>
    </source>
</evidence>
<dbReference type="Pfam" id="PF01738">
    <property type="entry name" value="DLH"/>
    <property type="match status" value="1"/>
</dbReference>
<dbReference type="Gene3D" id="3.40.50.1820">
    <property type="entry name" value="alpha/beta hydrolase"/>
    <property type="match status" value="1"/>
</dbReference>
<name>A0AAJ0LWQ3_9PEZI</name>
<evidence type="ECO:0000313" key="2">
    <source>
        <dbReference type="EMBL" id="KAK3058174.1"/>
    </source>
</evidence>
<feature type="domain" description="Dienelactone hydrolase" evidence="1">
    <location>
        <begin position="31"/>
        <end position="250"/>
    </location>
</feature>
<dbReference type="AlphaFoldDB" id="A0AAJ0LWQ3"/>